<proteinExistence type="predicted"/>
<dbReference type="Pfam" id="PF14081">
    <property type="entry name" value="DUF4262"/>
    <property type="match status" value="1"/>
</dbReference>
<name>A0A9Y2IL70_9PSEU</name>
<protein>
    <submittedName>
        <fullName evidence="1">DUF4262 domain-containing protein</fullName>
    </submittedName>
</protein>
<dbReference type="KEGG" id="acab:QRX50_16000"/>
<dbReference type="RefSeq" id="WP_285972724.1">
    <property type="nucleotide sequence ID" value="NZ_CP127294.1"/>
</dbReference>
<keyword evidence="2" id="KW-1185">Reference proteome</keyword>
<evidence type="ECO:0000313" key="1">
    <source>
        <dbReference type="EMBL" id="WIX82147.1"/>
    </source>
</evidence>
<accession>A0A9Y2IL70</accession>
<dbReference type="Proteomes" id="UP001236014">
    <property type="component" value="Chromosome"/>
</dbReference>
<dbReference type="AlphaFoldDB" id="A0A9Y2IL70"/>
<gene>
    <name evidence="1" type="ORF">QRX50_16000</name>
</gene>
<sequence length="159" mass="16879">MCEQCEGRDNTGRPGERYLAEILDRVQEYGWCVQGVLGTGPRPPWAYTVGLTAHGLPELVVTGLPPHASILLLGAAAERSFGSGPPRPGEVFSLRGLPSVEVVALTAPSAHLSVAVSLYGHDIRALQLVHADEAGRFPWSPSYRDGLGGQPVLGTRSDD</sequence>
<reference evidence="1 2" key="1">
    <citation type="submission" date="2023-06" db="EMBL/GenBank/DDBJ databases">
        <authorList>
            <person name="Oyuntsetseg B."/>
            <person name="Kim S.B."/>
        </authorList>
    </citation>
    <scope>NUCLEOTIDE SEQUENCE [LARGE SCALE GENOMIC DNA]</scope>
    <source>
        <strain evidence="1 2">2-15</strain>
    </source>
</reference>
<dbReference type="InterPro" id="IPR025358">
    <property type="entry name" value="DUF4262"/>
</dbReference>
<organism evidence="1 2">
    <name type="scientific">Amycolatopsis carbonis</name>
    <dbReference type="NCBI Taxonomy" id="715471"/>
    <lineage>
        <taxon>Bacteria</taxon>
        <taxon>Bacillati</taxon>
        <taxon>Actinomycetota</taxon>
        <taxon>Actinomycetes</taxon>
        <taxon>Pseudonocardiales</taxon>
        <taxon>Pseudonocardiaceae</taxon>
        <taxon>Amycolatopsis</taxon>
    </lineage>
</organism>
<dbReference type="EMBL" id="CP127294">
    <property type="protein sequence ID" value="WIX82147.1"/>
    <property type="molecule type" value="Genomic_DNA"/>
</dbReference>
<evidence type="ECO:0000313" key="2">
    <source>
        <dbReference type="Proteomes" id="UP001236014"/>
    </source>
</evidence>